<dbReference type="AlphaFoldDB" id="A0A1D9G1E1"/>
<dbReference type="EMBL" id="CP017708">
    <property type="protein sequence ID" value="AOY81344.1"/>
    <property type="molecule type" value="Genomic_DNA"/>
</dbReference>
<proteinExistence type="predicted"/>
<protein>
    <submittedName>
        <fullName evidence="1">Uncharacterized protein</fullName>
    </submittedName>
</protein>
<evidence type="ECO:0000313" key="2">
    <source>
        <dbReference type="Proteomes" id="UP000176944"/>
    </source>
</evidence>
<evidence type="ECO:0000313" key="1">
    <source>
        <dbReference type="EMBL" id="AOY81344.1"/>
    </source>
</evidence>
<name>A0A1D9G1E1_MOOP1</name>
<dbReference type="Proteomes" id="UP000176944">
    <property type="component" value="Chromosome"/>
</dbReference>
<accession>A0A1D9G1E1</accession>
<organism evidence="1 2">
    <name type="scientific">Moorena producens (strain JHB)</name>
    <dbReference type="NCBI Taxonomy" id="1454205"/>
    <lineage>
        <taxon>Bacteria</taxon>
        <taxon>Bacillati</taxon>
        <taxon>Cyanobacteriota</taxon>
        <taxon>Cyanophyceae</taxon>
        <taxon>Coleofasciculales</taxon>
        <taxon>Coleofasciculaceae</taxon>
        <taxon>Moorena</taxon>
    </lineage>
</organism>
<reference evidence="2" key="1">
    <citation type="submission" date="2016-10" db="EMBL/GenBank/DDBJ databases">
        <title>Comparative genomics uncovers the prolific and rare metabolic potential of the cyanobacterial genus Moorea.</title>
        <authorList>
            <person name="Leao T."/>
            <person name="Castelao G."/>
            <person name="Korobeynikov A."/>
            <person name="Monroe E.A."/>
            <person name="Podell S."/>
            <person name="Glukhov E."/>
            <person name="Allen E."/>
            <person name="Gerwick W.H."/>
            <person name="Gerwick L."/>
        </authorList>
    </citation>
    <scope>NUCLEOTIDE SEQUENCE [LARGE SCALE GENOMIC DNA]</scope>
    <source>
        <strain evidence="2">JHB</strain>
    </source>
</reference>
<sequence length="85" mass="9514">MNVNLRINEIVIGEGVDVPRSMRRVLQAAVEAELARLLTEKGLPHSLEQDYRIPGMQVDLELKGKTSPDRVGKMVAQSIYEQLAK</sequence>
<gene>
    <name evidence="1" type="ORF">BJP36_16965</name>
</gene>